<dbReference type="EMBL" id="HBFR01042062">
    <property type="protein sequence ID" value="CAD8903533.1"/>
    <property type="molecule type" value="Transcribed_RNA"/>
</dbReference>
<dbReference type="AlphaFoldDB" id="A0A7S1C1G7"/>
<dbReference type="InterPro" id="IPR029058">
    <property type="entry name" value="AB_hydrolase_fold"/>
</dbReference>
<proteinExistence type="predicted"/>
<protein>
    <submittedName>
        <fullName evidence="1">Uncharacterized protein</fullName>
    </submittedName>
</protein>
<accession>A0A7S1C1G7</accession>
<gene>
    <name evidence="1" type="ORF">CHYS00102_LOCUS30753</name>
</gene>
<organism evidence="1">
    <name type="scientific">Corethron hystrix</name>
    <dbReference type="NCBI Taxonomy" id="216773"/>
    <lineage>
        <taxon>Eukaryota</taxon>
        <taxon>Sar</taxon>
        <taxon>Stramenopiles</taxon>
        <taxon>Ochrophyta</taxon>
        <taxon>Bacillariophyta</taxon>
        <taxon>Coscinodiscophyceae</taxon>
        <taxon>Corethrophycidae</taxon>
        <taxon>Corethrales</taxon>
        <taxon>Corethraceae</taxon>
        <taxon>Corethron</taxon>
    </lineage>
</organism>
<name>A0A7S1C1G7_9STRA</name>
<dbReference type="SUPFAM" id="SSF53474">
    <property type="entry name" value="alpha/beta-Hydrolases"/>
    <property type="match status" value="1"/>
</dbReference>
<evidence type="ECO:0000313" key="1">
    <source>
        <dbReference type="EMBL" id="CAD8903533.1"/>
    </source>
</evidence>
<reference evidence="1" key="1">
    <citation type="submission" date="2021-01" db="EMBL/GenBank/DDBJ databases">
        <authorList>
            <person name="Corre E."/>
            <person name="Pelletier E."/>
            <person name="Niang G."/>
            <person name="Scheremetjew M."/>
            <person name="Finn R."/>
            <person name="Kale V."/>
            <person name="Holt S."/>
            <person name="Cochrane G."/>
            <person name="Meng A."/>
            <person name="Brown T."/>
            <person name="Cohen L."/>
        </authorList>
    </citation>
    <scope>NUCLEOTIDE SEQUENCE</scope>
    <source>
        <strain evidence="1">308</strain>
    </source>
</reference>
<sequence length="1076" mass="121289">MASYEDKQQTAILIPPLRQGRFNLTVSSVGGISITQAVTARENKEGLYDWKFFNAIINPSSDTSGVMLKVLHDKSSMRKLLGISKLVSKEYGTLAEHILVQAWRAKEILDQEGVSDPGHVIPCYKMARLVSLFLSGDVKEVENILPVIQRVTEGNGLDVTRVKDLLQKYIDPNLYEEHSPEIDRAIRWCSVLLGPMAAPQPYVEANYPLSQIPKYAKLFKSILSAKELYGTLNEKRQLPLDVVFSNKVSRLAPYMSFCQVEYILTHRNRFDWQAVDLRRLRYVYSVKKKVLDINESYGGLSFLPQSFFMSVFVGEATRASLRARVPKDNKESVPGQIKRSTSTIGLLRNRLGNLGEWNEMTFKNKTESNMLSPAQIAMIRSQQKRSVVNTDKSNVPSFTEDDAASYELGDSLLGPCDVAILLQAGLTSSLKSSTVVQLNQRMLIDLIASQPNSFAVAVLAEIGTPGGDGSPRSLASALMALLELDQSSFIPENQLNMHSLLEKWLQGYKMPRREDYLAGGRWARQSYYDAIFLVAEQILADAEVYFALKNHIQHVRHSTESDDIPQPKELQISRIIESNNDQGVTAEYKESKVMKAVGLAKQRILEADEAGQEAIKELREGESTKWKGERGKACQRAIEFYFKAFDACSKLLDVDKLAFQLDWFKDFWRRNYDALMVKSLYDNVDSNIDHVREWLDLLKKGGEGLSSDPQYFQKSDKHEQDILDEIINAIFFDEKERTFIQADPLVRLLISNPPGLYDFTIISAMGVITEGEKGEELAAAFERLKEKRGVEVIRANTGTARSLEYNAGKIEEAIQLALSKEKKPYGLLGYSQGCANSLTAESMLISGTPLQQEYSKYLVCRQLLFSAANGSMHGVALNIKIPKLIVMCEEAFKYHQGYFSRACIRFVLEALNDMMDSSAFQKFLGGAQSLLPEGCCTFWREAQNKIDVPTCVLRGVLEHHTTPESLEMVSHLLTKQSGSELHDSQVHVYDAVGHPKYLKNRNRDVMLSCDMGGSIQRTHHWSPLEEEVEYVSTTKDKTNFVFHCAKDRHIFPWVDVNARFGVIKYVSDSIGEGEKK</sequence>